<evidence type="ECO:0000256" key="7">
    <source>
        <dbReference type="ARBA" id="ARBA00023136"/>
    </source>
</evidence>
<dbReference type="Gene3D" id="1.20.1640.10">
    <property type="entry name" value="Multidrug efflux transporter AcrB transmembrane domain"/>
    <property type="match status" value="2"/>
</dbReference>
<feature type="transmembrane region" description="Helical" evidence="8">
    <location>
        <begin position="363"/>
        <end position="383"/>
    </location>
</feature>
<feature type="transmembrane region" description="Helical" evidence="8">
    <location>
        <begin position="337"/>
        <end position="356"/>
    </location>
</feature>
<feature type="transmembrane region" description="Helical" evidence="8">
    <location>
        <begin position="901"/>
        <end position="920"/>
    </location>
</feature>
<dbReference type="EMBL" id="JBHSMA010000001">
    <property type="protein sequence ID" value="MFC5408047.1"/>
    <property type="molecule type" value="Genomic_DNA"/>
</dbReference>
<keyword evidence="4" id="KW-1003">Cell membrane</keyword>
<dbReference type="InterPro" id="IPR027463">
    <property type="entry name" value="AcrB_DN_DC_subdom"/>
</dbReference>
<dbReference type="PRINTS" id="PR00702">
    <property type="entry name" value="ACRIFLAVINRP"/>
</dbReference>
<evidence type="ECO:0000256" key="4">
    <source>
        <dbReference type="ARBA" id="ARBA00022475"/>
    </source>
</evidence>
<dbReference type="Pfam" id="PF00873">
    <property type="entry name" value="ACR_tran"/>
    <property type="match status" value="1"/>
</dbReference>
<feature type="transmembrane region" description="Helical" evidence="8">
    <location>
        <begin position="971"/>
        <end position="991"/>
    </location>
</feature>
<feature type="transmembrane region" description="Helical" evidence="8">
    <location>
        <begin position="446"/>
        <end position="464"/>
    </location>
</feature>
<feature type="transmembrane region" description="Helical" evidence="8">
    <location>
        <begin position="389"/>
        <end position="415"/>
    </location>
</feature>
<keyword evidence="5 8" id="KW-0812">Transmembrane</keyword>
<protein>
    <submittedName>
        <fullName evidence="9">Efflux RND transporter permease subunit</fullName>
    </submittedName>
</protein>
<feature type="transmembrane region" description="Helical" evidence="8">
    <location>
        <begin position="476"/>
        <end position="502"/>
    </location>
</feature>
<feature type="transmembrane region" description="Helical" evidence="8">
    <location>
        <begin position="926"/>
        <end position="950"/>
    </location>
</feature>
<keyword evidence="6 8" id="KW-1133">Transmembrane helix</keyword>
<name>A0ABW0I6A8_9BACT</name>
<gene>
    <name evidence="9" type="ORF">ACFPMF_01910</name>
</gene>
<proteinExistence type="inferred from homology"/>
<keyword evidence="10" id="KW-1185">Reference proteome</keyword>
<keyword evidence="3" id="KW-0813">Transport</keyword>
<comment type="similarity">
    <text evidence="2">Belongs to the resistance-nodulation-cell division (RND) (TC 2.A.6) family.</text>
</comment>
<evidence type="ECO:0000256" key="1">
    <source>
        <dbReference type="ARBA" id="ARBA00004651"/>
    </source>
</evidence>
<dbReference type="InterPro" id="IPR001036">
    <property type="entry name" value="Acrflvin-R"/>
</dbReference>
<dbReference type="Gene3D" id="3.30.70.1320">
    <property type="entry name" value="Multidrug efflux transporter AcrB pore domain like"/>
    <property type="match status" value="1"/>
</dbReference>
<dbReference type="Gene3D" id="3.30.70.1440">
    <property type="entry name" value="Multidrug efflux transporter AcrB pore domain"/>
    <property type="match status" value="1"/>
</dbReference>
<reference evidence="10" key="1">
    <citation type="journal article" date="2019" name="Int. J. Syst. Evol. Microbiol.">
        <title>The Global Catalogue of Microorganisms (GCM) 10K type strain sequencing project: providing services to taxonomists for standard genome sequencing and annotation.</title>
        <authorList>
            <consortium name="The Broad Institute Genomics Platform"/>
            <consortium name="The Broad Institute Genome Sequencing Center for Infectious Disease"/>
            <person name="Wu L."/>
            <person name="Ma J."/>
        </authorList>
    </citation>
    <scope>NUCLEOTIDE SEQUENCE [LARGE SCALE GENOMIC DNA]</scope>
    <source>
        <strain evidence="10">CCUG 55250</strain>
    </source>
</reference>
<dbReference type="SUPFAM" id="SSF82714">
    <property type="entry name" value="Multidrug efflux transporter AcrB TolC docking domain, DN and DC subdomains"/>
    <property type="match status" value="2"/>
</dbReference>
<dbReference type="InterPro" id="IPR004763">
    <property type="entry name" value="CusA-like"/>
</dbReference>
<comment type="subcellular location">
    <subcellularLocation>
        <location evidence="1">Cell membrane</location>
        <topology evidence="1">Multi-pass membrane protein</topology>
    </subcellularLocation>
</comment>
<organism evidence="9 10">
    <name type="scientific">Larkinella bovis</name>
    <dbReference type="NCBI Taxonomy" id="683041"/>
    <lineage>
        <taxon>Bacteria</taxon>
        <taxon>Pseudomonadati</taxon>
        <taxon>Bacteroidota</taxon>
        <taxon>Cytophagia</taxon>
        <taxon>Cytophagales</taxon>
        <taxon>Spirosomataceae</taxon>
        <taxon>Larkinella</taxon>
    </lineage>
</organism>
<dbReference type="PANTHER" id="PTHR32063">
    <property type="match status" value="1"/>
</dbReference>
<evidence type="ECO:0000256" key="3">
    <source>
        <dbReference type="ARBA" id="ARBA00022448"/>
    </source>
</evidence>
<evidence type="ECO:0000313" key="10">
    <source>
        <dbReference type="Proteomes" id="UP001596106"/>
    </source>
</evidence>
<dbReference type="Gene3D" id="3.30.70.1430">
    <property type="entry name" value="Multidrug efflux transporter AcrB pore domain"/>
    <property type="match status" value="2"/>
</dbReference>
<dbReference type="SUPFAM" id="SSF82693">
    <property type="entry name" value="Multidrug efflux transporter AcrB pore domain, PN1, PN2, PC1 and PC2 subdomains"/>
    <property type="match status" value="3"/>
</dbReference>
<evidence type="ECO:0000256" key="5">
    <source>
        <dbReference type="ARBA" id="ARBA00022692"/>
    </source>
</evidence>
<evidence type="ECO:0000256" key="8">
    <source>
        <dbReference type="SAM" id="Phobius"/>
    </source>
</evidence>
<sequence length="1038" mass="114270">MTKFIKNIISFSLKNRFFIFFLTALAIVVGFISYQNTPIEAFPDVTNTQITIITQWPGRSAEEIEKFVTIPIEIGLNSVQKKTDIRSTTLFGLSVVKVMFDDGVDDAFARQQVNNLLGNVDLPEGLKPDVQPPYGPTGEIFRYTLRSSTRTTRELKTLQDWVIERQLKSVPGVADVVSFGGEVKTYEISVDPRRLLDYGITPLQLYQAVANSNVNVGGDVIEKNSEAYVVRGIGLLKNSQDIGNIIIKNANGTPIMVRNVAQVSESALPRLGQAGRDNQNDVVECIVVMRKGENPSAVIENVKAKINELNTSILPSDVQIDTFYNRETLIHFATHTVTHNLIEGLVFVTVIVFLFMADWRTTVTVSIIIPLALLFAFICLRLKGMSANLLSMGAIDFGIIVDGAVVMVEGIFVTLDDMAMHTGMPKFNKLAKLGVLRKTGTEMGKAIFFSKLIIITCLIPIFSFQKVEGKMFSPLAWTLGFALLGALIFTLTLVPVLASFLLKKDVREKHNPVVEFITRNATKAFGFTFAHKKLSLLVAAGLVMVGLSGFKLLGTEFLPELDEGSIYVRASMPMSISLPESVKLTTQMRHVFEQFPEVKGVISQTGRPNDGTDPTGFYNIEFLVSIYPKEEWAQRRPGSSLTKEQLIRRMQQKLAVFPGVDFGFSQPIMDNVAEAVSGVKGSIAVKIYGPDLYTLERKSTEVQKQLATVQGITDLGVIRNIGQPELRIELDERKLALYGVDKANAQTVVEMAIGGKAATQIYEGERKFDLRIRYDEPFRSNEAEIGNLMVPTNNGSQIPIKEIARIYTQTGPILIYREGNQRYGAVKFSVRGRDMGSAVAEAQQKVAANVKLPQGYTIKWAGDFENQQRATARLEQVVPISLLGIFFILFVLFGNVKDAGLVLFNVPFAIIGGIAALLITHVNFSISAGIGFIALFGICIQNGVILISVFKKNLHNQLTLNDSIRQGVISRVRPVVMTAMMAAIGLIPAAISTGIGSETSKPLAIVVIGGLITATFLTLFIFPLIFYVFYRPKTLASV</sequence>
<dbReference type="NCBIfam" id="TIGR00914">
    <property type="entry name" value="2A0601"/>
    <property type="match status" value="1"/>
</dbReference>
<dbReference type="SUPFAM" id="SSF82866">
    <property type="entry name" value="Multidrug efflux transporter AcrB transmembrane domain"/>
    <property type="match status" value="2"/>
</dbReference>
<feature type="transmembrane region" description="Helical" evidence="8">
    <location>
        <begin position="534"/>
        <end position="553"/>
    </location>
</feature>
<feature type="transmembrane region" description="Helical" evidence="8">
    <location>
        <begin position="877"/>
        <end position="894"/>
    </location>
</feature>
<dbReference type="Gene3D" id="3.30.2090.10">
    <property type="entry name" value="Multidrug efflux transporter AcrB TolC docking domain, DN and DC subdomains"/>
    <property type="match status" value="2"/>
</dbReference>
<evidence type="ECO:0000256" key="2">
    <source>
        <dbReference type="ARBA" id="ARBA00010942"/>
    </source>
</evidence>
<keyword evidence="7 8" id="KW-0472">Membrane</keyword>
<evidence type="ECO:0000313" key="9">
    <source>
        <dbReference type="EMBL" id="MFC5408047.1"/>
    </source>
</evidence>
<feature type="transmembrane region" description="Helical" evidence="8">
    <location>
        <begin position="1003"/>
        <end position="1030"/>
    </location>
</feature>
<comment type="caution">
    <text evidence="9">The sequence shown here is derived from an EMBL/GenBank/DDBJ whole genome shotgun (WGS) entry which is preliminary data.</text>
</comment>
<dbReference type="PANTHER" id="PTHR32063:SF12">
    <property type="entry name" value="CATION EFFLUX SYSTEM PROTEIN"/>
    <property type="match status" value="1"/>
</dbReference>
<dbReference type="Proteomes" id="UP001596106">
    <property type="component" value="Unassembled WGS sequence"/>
</dbReference>
<accession>A0ABW0I6A8</accession>
<evidence type="ECO:0000256" key="6">
    <source>
        <dbReference type="ARBA" id="ARBA00022989"/>
    </source>
</evidence>
<dbReference type="RefSeq" id="WP_379840734.1">
    <property type="nucleotide sequence ID" value="NZ_JBHSMA010000001.1"/>
</dbReference>